<evidence type="ECO:0000313" key="1">
    <source>
        <dbReference type="EMBL" id="KAH3799213.1"/>
    </source>
</evidence>
<reference evidence="1" key="2">
    <citation type="submission" date="2020-11" db="EMBL/GenBank/DDBJ databases">
        <authorList>
            <person name="McCartney M.A."/>
            <person name="Auch B."/>
            <person name="Kono T."/>
            <person name="Mallez S."/>
            <person name="Becker A."/>
            <person name="Gohl D.M."/>
            <person name="Silverstein K.A.T."/>
            <person name="Koren S."/>
            <person name="Bechman K.B."/>
            <person name="Herman A."/>
            <person name="Abrahante J.E."/>
            <person name="Garbe J."/>
        </authorList>
    </citation>
    <scope>NUCLEOTIDE SEQUENCE</scope>
    <source>
        <strain evidence="1">Duluth1</strain>
        <tissue evidence="1">Whole animal</tissue>
    </source>
</reference>
<gene>
    <name evidence="1" type="ORF">DPMN_152819</name>
</gene>
<organism evidence="1 2">
    <name type="scientific">Dreissena polymorpha</name>
    <name type="common">Zebra mussel</name>
    <name type="synonym">Mytilus polymorpha</name>
    <dbReference type="NCBI Taxonomy" id="45954"/>
    <lineage>
        <taxon>Eukaryota</taxon>
        <taxon>Metazoa</taxon>
        <taxon>Spiralia</taxon>
        <taxon>Lophotrochozoa</taxon>
        <taxon>Mollusca</taxon>
        <taxon>Bivalvia</taxon>
        <taxon>Autobranchia</taxon>
        <taxon>Heteroconchia</taxon>
        <taxon>Euheterodonta</taxon>
        <taxon>Imparidentia</taxon>
        <taxon>Neoheterodontei</taxon>
        <taxon>Myida</taxon>
        <taxon>Dreissenoidea</taxon>
        <taxon>Dreissenidae</taxon>
        <taxon>Dreissena</taxon>
    </lineage>
</organism>
<proteinExistence type="predicted"/>
<comment type="caution">
    <text evidence="1">The sequence shown here is derived from an EMBL/GenBank/DDBJ whole genome shotgun (WGS) entry which is preliminary data.</text>
</comment>
<evidence type="ECO:0000313" key="2">
    <source>
        <dbReference type="Proteomes" id="UP000828390"/>
    </source>
</evidence>
<feature type="non-terminal residue" evidence="1">
    <location>
        <position position="51"/>
    </location>
</feature>
<reference evidence="1" key="1">
    <citation type="journal article" date="2019" name="bioRxiv">
        <title>The Genome of the Zebra Mussel, Dreissena polymorpha: A Resource for Invasive Species Research.</title>
        <authorList>
            <person name="McCartney M.A."/>
            <person name="Auch B."/>
            <person name="Kono T."/>
            <person name="Mallez S."/>
            <person name="Zhang Y."/>
            <person name="Obille A."/>
            <person name="Becker A."/>
            <person name="Abrahante J.E."/>
            <person name="Garbe J."/>
            <person name="Badalamenti J.P."/>
            <person name="Herman A."/>
            <person name="Mangelson H."/>
            <person name="Liachko I."/>
            <person name="Sullivan S."/>
            <person name="Sone E.D."/>
            <person name="Koren S."/>
            <person name="Silverstein K.A.T."/>
            <person name="Beckman K.B."/>
            <person name="Gohl D.M."/>
        </authorList>
    </citation>
    <scope>NUCLEOTIDE SEQUENCE</scope>
    <source>
        <strain evidence="1">Duluth1</strain>
        <tissue evidence="1">Whole animal</tissue>
    </source>
</reference>
<dbReference type="AlphaFoldDB" id="A0A9D4FL37"/>
<accession>A0A9D4FL37</accession>
<protein>
    <submittedName>
        <fullName evidence="1">Uncharacterized protein</fullName>
    </submittedName>
</protein>
<name>A0A9D4FL37_DREPO</name>
<dbReference type="Proteomes" id="UP000828390">
    <property type="component" value="Unassembled WGS sequence"/>
</dbReference>
<keyword evidence="2" id="KW-1185">Reference proteome</keyword>
<dbReference type="EMBL" id="JAIWYP010000007">
    <property type="protein sequence ID" value="KAH3799213.1"/>
    <property type="molecule type" value="Genomic_DNA"/>
</dbReference>
<sequence>MNNRAILEGATSLTPPSIAFSIGSAYLRRAYYLPHPREKGLYNVCNRKNVN</sequence>